<organism evidence="1 2">
    <name type="scientific">Bonamia ostreae</name>
    <dbReference type="NCBI Taxonomy" id="126728"/>
    <lineage>
        <taxon>Eukaryota</taxon>
        <taxon>Sar</taxon>
        <taxon>Rhizaria</taxon>
        <taxon>Endomyxa</taxon>
        <taxon>Ascetosporea</taxon>
        <taxon>Haplosporida</taxon>
        <taxon>Bonamia</taxon>
    </lineage>
</organism>
<dbReference type="EMBL" id="JBDODL010002518">
    <property type="protein sequence ID" value="MES1922283.1"/>
    <property type="molecule type" value="Genomic_DNA"/>
</dbReference>
<keyword evidence="2" id="KW-1185">Reference proteome</keyword>
<sequence>MSFISIKTNNSSREKILLQMEDFKNIQTVVIKTFGMNIFSSEDSVLKETTKVALRFSNKHFSSSKEVPVHVLRCNDTEVYRIDAKFYTYLKKNGVDQKRSSFHRNSSNSVKSSIELKSNSFLLEIFKVSSKKDNLLEFFGKCRIDADRIADSANLCKWFEITDKEGLKQVGSFYLGVLTEIQKFDLQLFIEVNDVIDEIAKYKKSSYKRKKKRMNNVFIIDSFIEYFIQKTTDKDE</sequence>
<accession>A0ABV2ASA0</accession>
<name>A0ABV2ASA0_9EUKA</name>
<evidence type="ECO:0000313" key="2">
    <source>
        <dbReference type="Proteomes" id="UP001439008"/>
    </source>
</evidence>
<proteinExistence type="predicted"/>
<protein>
    <submittedName>
        <fullName evidence="1">Uncharacterized protein</fullName>
    </submittedName>
</protein>
<gene>
    <name evidence="1" type="ORF">MHBO_003793</name>
</gene>
<comment type="caution">
    <text evidence="1">The sequence shown here is derived from an EMBL/GenBank/DDBJ whole genome shotgun (WGS) entry which is preliminary data.</text>
</comment>
<dbReference type="Proteomes" id="UP001439008">
    <property type="component" value="Unassembled WGS sequence"/>
</dbReference>
<feature type="non-terminal residue" evidence="1">
    <location>
        <position position="236"/>
    </location>
</feature>
<evidence type="ECO:0000313" key="1">
    <source>
        <dbReference type="EMBL" id="MES1922283.1"/>
    </source>
</evidence>
<reference evidence="1 2" key="1">
    <citation type="journal article" date="2024" name="BMC Biol.">
        <title>Comparative genomics of Ascetosporea gives new insight into the evolutionary basis for animal parasitism in Rhizaria.</title>
        <authorList>
            <person name="Hiltunen Thoren M."/>
            <person name="Onut-Brannstrom I."/>
            <person name="Alfjorden A."/>
            <person name="Peckova H."/>
            <person name="Swords F."/>
            <person name="Hooper C."/>
            <person name="Holzer A.S."/>
            <person name="Bass D."/>
            <person name="Burki F."/>
        </authorList>
    </citation>
    <scope>NUCLEOTIDE SEQUENCE [LARGE SCALE GENOMIC DNA]</scope>
    <source>
        <strain evidence="1">20-A016</strain>
    </source>
</reference>